<dbReference type="Proteomes" id="UP000315295">
    <property type="component" value="Unassembled WGS sequence"/>
</dbReference>
<dbReference type="STRING" id="106549.A0A540NET9"/>
<keyword evidence="5" id="KW-1185">Reference proteome</keyword>
<organism evidence="4 5">
    <name type="scientific">Malus baccata</name>
    <name type="common">Siberian crab apple</name>
    <name type="synonym">Pyrus baccata</name>
    <dbReference type="NCBI Taxonomy" id="106549"/>
    <lineage>
        <taxon>Eukaryota</taxon>
        <taxon>Viridiplantae</taxon>
        <taxon>Streptophyta</taxon>
        <taxon>Embryophyta</taxon>
        <taxon>Tracheophyta</taxon>
        <taxon>Spermatophyta</taxon>
        <taxon>Magnoliopsida</taxon>
        <taxon>eudicotyledons</taxon>
        <taxon>Gunneridae</taxon>
        <taxon>Pentapetalae</taxon>
        <taxon>rosids</taxon>
        <taxon>fabids</taxon>
        <taxon>Rosales</taxon>
        <taxon>Rosaceae</taxon>
        <taxon>Amygdaloideae</taxon>
        <taxon>Maleae</taxon>
        <taxon>Malus</taxon>
    </lineage>
</organism>
<dbReference type="AlphaFoldDB" id="A0A540NET9"/>
<dbReference type="InterPro" id="IPR054722">
    <property type="entry name" value="PolX-like_BBD"/>
</dbReference>
<evidence type="ECO:0000313" key="5">
    <source>
        <dbReference type="Proteomes" id="UP000315295"/>
    </source>
</evidence>
<dbReference type="InterPro" id="IPR025724">
    <property type="entry name" value="GAG-pre-integrase_dom"/>
</dbReference>
<sequence>MVPIQLPTTNYLTWSALFAPIFRRYNLTGIVDGSQVAPPKYLCDSSGNRTSTLNPEFVSWYENYQNILIWINSTLSASLIPYTVGVNSSRELWSKLESRLATASHSHIHELRSRLRTITKGESSAALFLQRIEEIADGLASAGAPVDDSKLISITLHGLPPEFDSFVDAIQFRVGSTTLDELHGLLLSKEIQIENRKKFSSAPIQAFNTSTGILPTPTDPPSQAYIAQSFSNFSSNQGRGSHLRNSQNQGNFRGNNQRNHYTRSNNQRYSQNRGFRFNNSNSFTSGRRLTCQICKQFDHEAMECSQRLNPNFGAPSQFAFCATTSTPQHTWLLDSGASSHMTNSYAKLQNPESYSGPEQVYIGDGKGLPIFHLGSSRVTTNTHCFDLKNVLHVPALKQDLLSANKFILDNQCSVHLYAFHFLVKDLSSENVLFNRLVRDGFYPFHTTIPSTGTQHAFAATSKASQDIWHQRLGHPSSRIMNKIASTSCISFTGSSHQYVFQLCNGKMFKVTISFCFLFIKQAFGAFTY</sequence>
<dbReference type="PANTHER" id="PTHR47481">
    <property type="match status" value="1"/>
</dbReference>
<evidence type="ECO:0000259" key="2">
    <source>
        <dbReference type="Pfam" id="PF13976"/>
    </source>
</evidence>
<evidence type="ECO:0000256" key="1">
    <source>
        <dbReference type="SAM" id="MobiDB-lite"/>
    </source>
</evidence>
<feature type="domain" description="GAG-pre-integrase" evidence="2">
    <location>
        <begin position="447"/>
        <end position="494"/>
    </location>
</feature>
<protein>
    <submittedName>
        <fullName evidence="4">Uncharacterized protein</fullName>
    </submittedName>
</protein>
<comment type="caution">
    <text evidence="4">The sequence shown here is derived from an EMBL/GenBank/DDBJ whole genome shotgun (WGS) entry which is preliminary data.</text>
</comment>
<gene>
    <name evidence="4" type="ORF">C1H46_004886</name>
</gene>
<evidence type="ECO:0000313" key="4">
    <source>
        <dbReference type="EMBL" id="TQE09538.1"/>
    </source>
</evidence>
<dbReference type="Pfam" id="PF13976">
    <property type="entry name" value="gag_pre-integrs"/>
    <property type="match status" value="1"/>
</dbReference>
<reference evidence="4 5" key="1">
    <citation type="journal article" date="2019" name="G3 (Bethesda)">
        <title>Sequencing of a Wild Apple (Malus baccata) Genome Unravels the Differences Between Cultivated and Wild Apple Species Regarding Disease Resistance and Cold Tolerance.</title>
        <authorList>
            <person name="Chen X."/>
        </authorList>
    </citation>
    <scope>NUCLEOTIDE SEQUENCE [LARGE SCALE GENOMIC DNA]</scope>
    <source>
        <strain evidence="5">cv. Shandingzi</strain>
        <tissue evidence="4">Leaves</tissue>
    </source>
</reference>
<proteinExistence type="predicted"/>
<dbReference type="PANTHER" id="PTHR47481:SF31">
    <property type="entry name" value="OS01G0873500 PROTEIN"/>
    <property type="match status" value="1"/>
</dbReference>
<dbReference type="Pfam" id="PF22936">
    <property type="entry name" value="Pol_BBD"/>
    <property type="match status" value="1"/>
</dbReference>
<feature type="compositionally biased region" description="Low complexity" evidence="1">
    <location>
        <begin position="244"/>
        <end position="259"/>
    </location>
</feature>
<name>A0A540NET9_MALBA</name>
<dbReference type="Pfam" id="PF14223">
    <property type="entry name" value="Retrotran_gag_2"/>
    <property type="match status" value="1"/>
</dbReference>
<dbReference type="EMBL" id="VIEB01000056">
    <property type="protein sequence ID" value="TQE09538.1"/>
    <property type="molecule type" value="Genomic_DNA"/>
</dbReference>
<evidence type="ECO:0000259" key="3">
    <source>
        <dbReference type="Pfam" id="PF22936"/>
    </source>
</evidence>
<accession>A0A540NET9</accession>
<feature type="region of interest" description="Disordered" evidence="1">
    <location>
        <begin position="234"/>
        <end position="274"/>
    </location>
</feature>
<feature type="domain" description="Retrovirus-related Pol polyprotein from transposon TNT 1-94-like beta-barrel" evidence="3">
    <location>
        <begin position="331"/>
        <end position="406"/>
    </location>
</feature>